<evidence type="ECO:0000313" key="5">
    <source>
        <dbReference type="Proteomes" id="UP001595075"/>
    </source>
</evidence>
<evidence type="ECO:0000259" key="3">
    <source>
        <dbReference type="PROSITE" id="PS50048"/>
    </source>
</evidence>
<dbReference type="InterPro" id="IPR021858">
    <property type="entry name" value="Fun_TF"/>
</dbReference>
<accession>A0ABR4CG08</accession>
<dbReference type="PROSITE" id="PS50048">
    <property type="entry name" value="ZN2_CY6_FUNGAL_2"/>
    <property type="match status" value="1"/>
</dbReference>
<evidence type="ECO:0000313" key="4">
    <source>
        <dbReference type="EMBL" id="KAL2068900.1"/>
    </source>
</evidence>
<dbReference type="InterPro" id="IPR036864">
    <property type="entry name" value="Zn2-C6_fun-type_DNA-bd_sf"/>
</dbReference>
<dbReference type="SUPFAM" id="SSF57701">
    <property type="entry name" value="Zn2/Cys6 DNA-binding domain"/>
    <property type="match status" value="1"/>
</dbReference>
<dbReference type="EMBL" id="JAZHXI010000008">
    <property type="protein sequence ID" value="KAL2068900.1"/>
    <property type="molecule type" value="Genomic_DNA"/>
</dbReference>
<dbReference type="PROSITE" id="PS00463">
    <property type="entry name" value="ZN2_CY6_FUNGAL_1"/>
    <property type="match status" value="1"/>
</dbReference>
<feature type="compositionally biased region" description="Polar residues" evidence="2">
    <location>
        <begin position="83"/>
        <end position="98"/>
    </location>
</feature>
<dbReference type="InterPro" id="IPR001138">
    <property type="entry name" value="Zn2Cys6_DnaBD"/>
</dbReference>
<dbReference type="SMART" id="SM00066">
    <property type="entry name" value="GAL4"/>
    <property type="match status" value="1"/>
</dbReference>
<keyword evidence="5" id="KW-1185">Reference proteome</keyword>
<reference evidence="4 5" key="1">
    <citation type="journal article" date="2024" name="Commun. Biol.">
        <title>Comparative genomic analysis of thermophilic fungi reveals convergent evolutionary adaptations and gene losses.</title>
        <authorList>
            <person name="Steindorff A.S."/>
            <person name="Aguilar-Pontes M.V."/>
            <person name="Robinson A.J."/>
            <person name="Andreopoulos B."/>
            <person name="LaButti K."/>
            <person name="Kuo A."/>
            <person name="Mondo S."/>
            <person name="Riley R."/>
            <person name="Otillar R."/>
            <person name="Haridas S."/>
            <person name="Lipzen A."/>
            <person name="Grimwood J."/>
            <person name="Schmutz J."/>
            <person name="Clum A."/>
            <person name="Reid I.D."/>
            <person name="Moisan M.C."/>
            <person name="Butler G."/>
            <person name="Nguyen T.T.M."/>
            <person name="Dewar K."/>
            <person name="Conant G."/>
            <person name="Drula E."/>
            <person name="Henrissat B."/>
            <person name="Hansel C."/>
            <person name="Singer S."/>
            <person name="Hutchinson M.I."/>
            <person name="de Vries R.P."/>
            <person name="Natvig D.O."/>
            <person name="Powell A.J."/>
            <person name="Tsang A."/>
            <person name="Grigoriev I.V."/>
        </authorList>
    </citation>
    <scope>NUCLEOTIDE SEQUENCE [LARGE SCALE GENOMIC DNA]</scope>
    <source>
        <strain evidence="4 5">CBS 494.80</strain>
    </source>
</reference>
<dbReference type="Proteomes" id="UP001595075">
    <property type="component" value="Unassembled WGS sequence"/>
</dbReference>
<evidence type="ECO:0000256" key="2">
    <source>
        <dbReference type="SAM" id="MobiDB-lite"/>
    </source>
</evidence>
<dbReference type="Gene3D" id="4.10.240.10">
    <property type="entry name" value="Zn(2)-C6 fungal-type DNA-binding domain"/>
    <property type="match status" value="1"/>
</dbReference>
<keyword evidence="1" id="KW-0539">Nucleus</keyword>
<dbReference type="CDD" id="cd00067">
    <property type="entry name" value="GAL4"/>
    <property type="match status" value="1"/>
</dbReference>
<comment type="caution">
    <text evidence="4">The sequence shown here is derived from an EMBL/GenBank/DDBJ whole genome shotgun (WGS) entry which is preliminary data.</text>
</comment>
<feature type="domain" description="Zn(2)-C6 fungal-type" evidence="3">
    <location>
        <begin position="35"/>
        <end position="65"/>
    </location>
</feature>
<organism evidence="4 5">
    <name type="scientific">Oculimacula yallundae</name>
    <dbReference type="NCBI Taxonomy" id="86028"/>
    <lineage>
        <taxon>Eukaryota</taxon>
        <taxon>Fungi</taxon>
        <taxon>Dikarya</taxon>
        <taxon>Ascomycota</taxon>
        <taxon>Pezizomycotina</taxon>
        <taxon>Leotiomycetes</taxon>
        <taxon>Helotiales</taxon>
        <taxon>Ploettnerulaceae</taxon>
        <taxon>Oculimacula</taxon>
    </lineage>
</organism>
<proteinExistence type="predicted"/>
<dbReference type="Pfam" id="PF00172">
    <property type="entry name" value="Zn_clus"/>
    <property type="match status" value="1"/>
</dbReference>
<sequence length="461" mass="51773">MPTTIRKMYGTDVGTSSEQAPAVRTRKSNGKSRLGCMACKQKRIKCDESRPKCSKCKSSSQACVYPANDVPKWKSSVSTFSLPSAAESKSPSTASATSHKTDYEYSLTPSPPYSNFGEQTQTPLEYDNSFYGNFDLLGNDLSPMPVEKSQLFETQDVLLLMHFTSTTSRDLIGPQQLWTEDAMQLAFQHSFLMHAILTLSARHLQKAPCSLTNGPEPDYRLLEEYHHQEALAAFHAEFQNNVQSNQDALLAASFLLSFHACSTLDFNPTAVLPAEDSSLTFLRYIPSILADSTTTAQNSQFRVLVEPRLFLPHVTPSMGPAAQFMNLLNHLPIESPALVHRDIYVERIESLTLYLSTSTSKDLQPSVLEELLSCFLRWQSMCPTGFIDLLGELDGIALVILAHYYAAAAYLLSRNRGKWWWWHEKPAYMVGTIGTYLGRDWAHWMEWPRGMIQRVGNLSSR</sequence>
<dbReference type="PANTHER" id="PTHR47784:SF5">
    <property type="entry name" value="STEROL UPTAKE CONTROL PROTEIN 2"/>
    <property type="match status" value="1"/>
</dbReference>
<gene>
    <name evidence="4" type="ORF">VTL71DRAFT_15238</name>
</gene>
<name>A0ABR4CG08_9HELO</name>
<protein>
    <recommendedName>
        <fullName evidence="3">Zn(2)-C6 fungal-type domain-containing protein</fullName>
    </recommendedName>
</protein>
<feature type="region of interest" description="Disordered" evidence="2">
    <location>
        <begin position="1"/>
        <end position="28"/>
    </location>
</feature>
<evidence type="ECO:0000256" key="1">
    <source>
        <dbReference type="ARBA" id="ARBA00023242"/>
    </source>
</evidence>
<feature type="region of interest" description="Disordered" evidence="2">
    <location>
        <begin position="83"/>
        <end position="119"/>
    </location>
</feature>
<dbReference type="PANTHER" id="PTHR47784">
    <property type="entry name" value="STEROL UPTAKE CONTROL PROTEIN 2"/>
    <property type="match status" value="1"/>
</dbReference>
<dbReference type="Pfam" id="PF11951">
    <property type="entry name" value="Fungal_trans_2"/>
    <property type="match status" value="1"/>
</dbReference>
<dbReference type="InterPro" id="IPR053157">
    <property type="entry name" value="Sterol_Uptake_Regulator"/>
</dbReference>